<comment type="cofactor">
    <cofactor evidence="1">
        <name>FAD</name>
        <dbReference type="ChEBI" id="CHEBI:57692"/>
    </cofactor>
</comment>
<comment type="similarity">
    <text evidence="2">Belongs to the ferredoxin--NADP reductase type 1 family.</text>
</comment>
<evidence type="ECO:0000313" key="10">
    <source>
        <dbReference type="EMBL" id="WUV44740.1"/>
    </source>
</evidence>
<dbReference type="InterPro" id="IPR021163">
    <property type="entry name" value="Ferredox_Rdtase_adrenod"/>
</dbReference>
<dbReference type="RefSeq" id="WP_329407809.1">
    <property type="nucleotide sequence ID" value="NZ_CP109441.1"/>
</dbReference>
<dbReference type="Pfam" id="PF07992">
    <property type="entry name" value="Pyr_redox_2"/>
    <property type="match status" value="1"/>
</dbReference>
<comment type="catalytic activity">
    <reaction evidence="8">
        <text>2 reduced [2Fe-2S]-[ferredoxin] + NADP(+) + H(+) = 2 oxidized [2Fe-2S]-[ferredoxin] + NADPH</text>
        <dbReference type="Rhea" id="RHEA:20125"/>
        <dbReference type="Rhea" id="RHEA-COMP:10000"/>
        <dbReference type="Rhea" id="RHEA-COMP:10001"/>
        <dbReference type="ChEBI" id="CHEBI:15378"/>
        <dbReference type="ChEBI" id="CHEBI:33737"/>
        <dbReference type="ChEBI" id="CHEBI:33738"/>
        <dbReference type="ChEBI" id="CHEBI:57783"/>
        <dbReference type="ChEBI" id="CHEBI:58349"/>
        <dbReference type="EC" id="1.18.1.2"/>
    </reaction>
</comment>
<evidence type="ECO:0000256" key="7">
    <source>
        <dbReference type="ARBA" id="ARBA00023002"/>
    </source>
</evidence>
<dbReference type="Gene3D" id="3.50.50.60">
    <property type="entry name" value="FAD/NAD(P)-binding domain"/>
    <property type="match status" value="1"/>
</dbReference>
<accession>A0ABZ1YR58</accession>
<evidence type="ECO:0000256" key="4">
    <source>
        <dbReference type="ARBA" id="ARBA00022630"/>
    </source>
</evidence>
<gene>
    <name evidence="10" type="ORF">OG563_37220</name>
</gene>
<organism evidence="10 11">
    <name type="scientific">Nocardia vinacea</name>
    <dbReference type="NCBI Taxonomy" id="96468"/>
    <lineage>
        <taxon>Bacteria</taxon>
        <taxon>Bacillati</taxon>
        <taxon>Actinomycetota</taxon>
        <taxon>Actinomycetes</taxon>
        <taxon>Mycobacteriales</taxon>
        <taxon>Nocardiaceae</taxon>
        <taxon>Nocardia</taxon>
    </lineage>
</organism>
<keyword evidence="7" id="KW-0560">Oxidoreductase</keyword>
<dbReference type="SUPFAM" id="SSF51971">
    <property type="entry name" value="Nucleotide-binding domain"/>
    <property type="match status" value="1"/>
</dbReference>
<proteinExistence type="inferred from homology"/>
<evidence type="ECO:0000256" key="3">
    <source>
        <dbReference type="ARBA" id="ARBA00013223"/>
    </source>
</evidence>
<dbReference type="SUPFAM" id="SSF51905">
    <property type="entry name" value="FAD/NAD(P)-binding domain"/>
    <property type="match status" value="1"/>
</dbReference>
<evidence type="ECO:0000256" key="6">
    <source>
        <dbReference type="ARBA" id="ARBA00022857"/>
    </source>
</evidence>
<dbReference type="EMBL" id="CP109441">
    <property type="protein sequence ID" value="WUV44740.1"/>
    <property type="molecule type" value="Genomic_DNA"/>
</dbReference>
<dbReference type="Gene3D" id="3.40.50.720">
    <property type="entry name" value="NAD(P)-binding Rossmann-like Domain"/>
    <property type="match status" value="1"/>
</dbReference>
<sequence length="459" mass="50671">MRVAIVGAGPAGMYAAGHLLEGPGGTYLDGRLQELVDRPVEVDVFDRLPTQWGLLRHGVAPDHPEKKLVERVFEQTAARPGFRFRGNIEIGEHASTRELSDWYDAVIYAHGAAGDNRLGIEGEGLPGFLSARAFVAWFNGHPDYLHIEPNLSHERAVVIGNGNVALDVARILARPVDDLSATDIAEHALIALRGSRIREIVILGRRPHFNGAFHNPELEELEHLHDVDIEVDYGESSSDPDTQKVDSRRKIRTIRRYATRPKREAPRQIVLRFLSSPLEITGGDRVAGLLVGRNRLVRDQDGADRLRLTDDRELVETGLVLCATGYFGTPLPGLPYDEARGVVPNEHGRIVRDGNVVAGQYVTGWAKRGPRGIIGTNKKCARDTVVALLEDARHALLPTGGTRTAEEVETILRGRVPTIVDHTGWIRIDDSERRAGRKAGRSRHKIADRETLLRVAASK</sequence>
<dbReference type="EC" id="1.18.1.2" evidence="3"/>
<evidence type="ECO:0000256" key="8">
    <source>
        <dbReference type="ARBA" id="ARBA00047776"/>
    </source>
</evidence>
<evidence type="ECO:0000259" key="9">
    <source>
        <dbReference type="Pfam" id="PF07992"/>
    </source>
</evidence>
<name>A0ABZ1YR58_9NOCA</name>
<feature type="domain" description="FAD/NAD(P)-binding" evidence="9">
    <location>
        <begin position="1"/>
        <end position="231"/>
    </location>
</feature>
<dbReference type="InterPro" id="IPR055275">
    <property type="entry name" value="Ferredox_Rdtase"/>
</dbReference>
<evidence type="ECO:0000256" key="1">
    <source>
        <dbReference type="ARBA" id="ARBA00001974"/>
    </source>
</evidence>
<keyword evidence="6" id="KW-0521">NADP</keyword>
<reference evidence="10" key="1">
    <citation type="submission" date="2022-10" db="EMBL/GenBank/DDBJ databases">
        <title>The complete genomes of actinobacterial strains from the NBC collection.</title>
        <authorList>
            <person name="Joergensen T.S."/>
            <person name="Alvarez Arevalo M."/>
            <person name="Sterndorff E.B."/>
            <person name="Faurdal D."/>
            <person name="Vuksanovic O."/>
            <person name="Mourched A.-S."/>
            <person name="Charusanti P."/>
            <person name="Shaw S."/>
            <person name="Blin K."/>
            <person name="Weber T."/>
        </authorList>
    </citation>
    <scope>NUCLEOTIDE SEQUENCE</scope>
    <source>
        <strain evidence="10">NBC_01482</strain>
    </source>
</reference>
<dbReference type="InterPro" id="IPR023753">
    <property type="entry name" value="FAD/NAD-binding_dom"/>
</dbReference>
<dbReference type="PIRSF" id="PIRSF000362">
    <property type="entry name" value="FNR"/>
    <property type="match status" value="1"/>
</dbReference>
<evidence type="ECO:0000313" key="11">
    <source>
        <dbReference type="Proteomes" id="UP001432062"/>
    </source>
</evidence>
<dbReference type="InterPro" id="IPR036188">
    <property type="entry name" value="FAD/NAD-bd_sf"/>
</dbReference>
<evidence type="ECO:0000256" key="5">
    <source>
        <dbReference type="ARBA" id="ARBA00022827"/>
    </source>
</evidence>
<dbReference type="PANTHER" id="PTHR48467:SF1">
    <property type="entry name" value="GLUTAMATE SYNTHASE 1 [NADH], CHLOROPLASTIC-LIKE"/>
    <property type="match status" value="1"/>
</dbReference>
<dbReference type="PANTHER" id="PTHR48467">
    <property type="entry name" value="GLUTAMATE SYNTHASE 1 [NADH], CHLOROPLASTIC-LIKE"/>
    <property type="match status" value="1"/>
</dbReference>
<keyword evidence="5" id="KW-0274">FAD</keyword>
<keyword evidence="4" id="KW-0285">Flavoprotein</keyword>
<evidence type="ECO:0000256" key="2">
    <source>
        <dbReference type="ARBA" id="ARBA00008312"/>
    </source>
</evidence>
<dbReference type="Proteomes" id="UP001432062">
    <property type="component" value="Chromosome"/>
</dbReference>
<dbReference type="PRINTS" id="PR00419">
    <property type="entry name" value="ADXRDTASE"/>
</dbReference>
<keyword evidence="11" id="KW-1185">Reference proteome</keyword>
<protein>
    <recommendedName>
        <fullName evidence="3">ferredoxin--NADP(+) reductase</fullName>
        <ecNumber evidence="3">1.18.1.2</ecNumber>
    </recommendedName>
</protein>